<dbReference type="EMBL" id="DVHE01000053">
    <property type="protein sequence ID" value="HIR50939.1"/>
    <property type="molecule type" value="Genomic_DNA"/>
</dbReference>
<sequence length="328" mass="35451">MEQQVLDVVALGELLIDFTDSGPSTQGNPCFEANPGGAPCNVLAMLTKLGHTCAFIGKVGQDMFGAQLRQAAEEVGISVDGLVEDPEIHTTLAFVKTLPDGDRDFSFYRNPGADMALKPEEVPASLLAWTRVFHFGSLSLTDEPVRSATRRAVAIAREAGALISFDPNLRPPLWRSEAEAREQIAWGFGQCDVLKIADNELLFMTGETDFDKGAAMLCAQYPNLRMICVTAGADGSHCYYGSAHVYVPGCRLGGVIETTGAGDTFCACMLHDVLEHGLDNRTEEDLHRMLAFANTAAYLVTTQKGALRMMPTQEQIAQILTQNTSSKA</sequence>
<dbReference type="GO" id="GO:0016301">
    <property type="term" value="F:kinase activity"/>
    <property type="evidence" value="ECO:0007669"/>
    <property type="project" value="UniProtKB-KW"/>
</dbReference>
<evidence type="ECO:0000256" key="1">
    <source>
        <dbReference type="ARBA" id="ARBA00010688"/>
    </source>
</evidence>
<dbReference type="InterPro" id="IPR011611">
    <property type="entry name" value="PfkB_dom"/>
</dbReference>
<evidence type="ECO:0000313" key="8">
    <source>
        <dbReference type="Proteomes" id="UP000824239"/>
    </source>
</evidence>
<dbReference type="InterPro" id="IPR029056">
    <property type="entry name" value="Ribokinase-like"/>
</dbReference>
<gene>
    <name evidence="7" type="ORF">IAA53_06605</name>
</gene>
<protein>
    <submittedName>
        <fullName evidence="7">Carbohydrate kinase</fullName>
    </submittedName>
</protein>
<evidence type="ECO:0000256" key="3">
    <source>
        <dbReference type="ARBA" id="ARBA00022741"/>
    </source>
</evidence>
<dbReference type="Pfam" id="PF00294">
    <property type="entry name" value="PfkB"/>
    <property type="match status" value="1"/>
</dbReference>
<evidence type="ECO:0000256" key="4">
    <source>
        <dbReference type="ARBA" id="ARBA00022777"/>
    </source>
</evidence>
<comment type="similarity">
    <text evidence="1">Belongs to the carbohydrate kinase PfkB family.</text>
</comment>
<keyword evidence="2" id="KW-0808">Transferase</keyword>
<evidence type="ECO:0000313" key="7">
    <source>
        <dbReference type="EMBL" id="HIR50939.1"/>
    </source>
</evidence>
<organism evidence="7 8">
    <name type="scientific">Candidatus Avoscillospira avicola</name>
    <dbReference type="NCBI Taxonomy" id="2840706"/>
    <lineage>
        <taxon>Bacteria</taxon>
        <taxon>Bacillati</taxon>
        <taxon>Bacillota</taxon>
        <taxon>Clostridia</taxon>
        <taxon>Eubacteriales</taxon>
        <taxon>Oscillospiraceae</taxon>
        <taxon>Oscillospiraceae incertae sedis</taxon>
        <taxon>Candidatus Avoscillospira</taxon>
    </lineage>
</organism>
<evidence type="ECO:0000259" key="6">
    <source>
        <dbReference type="Pfam" id="PF00294"/>
    </source>
</evidence>
<evidence type="ECO:0000256" key="2">
    <source>
        <dbReference type="ARBA" id="ARBA00022679"/>
    </source>
</evidence>
<dbReference type="PANTHER" id="PTHR43085:SF1">
    <property type="entry name" value="PSEUDOURIDINE KINASE-RELATED"/>
    <property type="match status" value="1"/>
</dbReference>
<dbReference type="InterPro" id="IPR050306">
    <property type="entry name" value="PfkB_Carbo_kinase"/>
</dbReference>
<feature type="domain" description="Carbohydrate kinase PfkB" evidence="6">
    <location>
        <begin position="7"/>
        <end position="312"/>
    </location>
</feature>
<name>A0A9D1DHU5_9FIRM</name>
<dbReference type="PANTHER" id="PTHR43085">
    <property type="entry name" value="HEXOKINASE FAMILY MEMBER"/>
    <property type="match status" value="1"/>
</dbReference>
<comment type="caution">
    <text evidence="7">The sequence shown here is derived from an EMBL/GenBank/DDBJ whole genome shotgun (WGS) entry which is preliminary data.</text>
</comment>
<evidence type="ECO:0000256" key="5">
    <source>
        <dbReference type="ARBA" id="ARBA00022840"/>
    </source>
</evidence>
<accession>A0A9D1DHU5</accession>
<dbReference type="GO" id="GO:0005524">
    <property type="term" value="F:ATP binding"/>
    <property type="evidence" value="ECO:0007669"/>
    <property type="project" value="UniProtKB-KW"/>
</dbReference>
<keyword evidence="3" id="KW-0547">Nucleotide-binding</keyword>
<dbReference type="SUPFAM" id="SSF53613">
    <property type="entry name" value="Ribokinase-like"/>
    <property type="match status" value="1"/>
</dbReference>
<proteinExistence type="inferred from homology"/>
<reference evidence="7" key="2">
    <citation type="journal article" date="2021" name="PeerJ">
        <title>Extensive microbial diversity within the chicken gut microbiome revealed by metagenomics and culture.</title>
        <authorList>
            <person name="Gilroy R."/>
            <person name="Ravi A."/>
            <person name="Getino M."/>
            <person name="Pursley I."/>
            <person name="Horton D.L."/>
            <person name="Alikhan N.F."/>
            <person name="Baker D."/>
            <person name="Gharbi K."/>
            <person name="Hall N."/>
            <person name="Watson M."/>
            <person name="Adriaenssens E.M."/>
            <person name="Foster-Nyarko E."/>
            <person name="Jarju S."/>
            <person name="Secka A."/>
            <person name="Antonio M."/>
            <person name="Oren A."/>
            <person name="Chaudhuri R.R."/>
            <person name="La Ragione R."/>
            <person name="Hildebrand F."/>
            <person name="Pallen M.J."/>
        </authorList>
    </citation>
    <scope>NUCLEOTIDE SEQUENCE</scope>
    <source>
        <strain evidence="7">ChiBcec15-4380</strain>
    </source>
</reference>
<keyword evidence="5" id="KW-0067">ATP-binding</keyword>
<dbReference type="Proteomes" id="UP000824239">
    <property type="component" value="Unassembled WGS sequence"/>
</dbReference>
<reference evidence="7" key="1">
    <citation type="submission" date="2020-10" db="EMBL/GenBank/DDBJ databases">
        <authorList>
            <person name="Gilroy R."/>
        </authorList>
    </citation>
    <scope>NUCLEOTIDE SEQUENCE</scope>
    <source>
        <strain evidence="7">ChiBcec15-4380</strain>
    </source>
</reference>
<dbReference type="AlphaFoldDB" id="A0A9D1DHU5"/>
<dbReference type="Gene3D" id="3.40.1190.20">
    <property type="match status" value="1"/>
</dbReference>
<dbReference type="CDD" id="cd01167">
    <property type="entry name" value="bac_FRK"/>
    <property type="match status" value="1"/>
</dbReference>
<keyword evidence="4 7" id="KW-0418">Kinase</keyword>